<evidence type="ECO:0000313" key="6">
    <source>
        <dbReference type="Proteomes" id="UP000016412"/>
    </source>
</evidence>
<feature type="binding site" evidence="3">
    <location>
        <position position="97"/>
    </location>
    <ligand>
        <name>a divalent metal cation</name>
        <dbReference type="ChEBI" id="CHEBI:60240"/>
        <label>1</label>
    </ligand>
</feature>
<keyword evidence="3" id="KW-0479">Metal-binding</keyword>
<sequence>MFVDFHTHLHAYRRGDERDAALECIRENAILTVASSVDTATWNETLSEARSFALHGENLIIPTFGIHPSCCAGLPESEGELAALLESYLGASPIIGEIGLDFYWEKKAPHKTQERVFRCMLDHCERTGKYCVVHTKGAESRIADILADFPHAKPVIHWYDGPDSPYDVFLSRGYMQTFGCEVRYSDRIKALLARTPLEFLLSETDNPTGEVWLGGEDSSPLLIKRVVQDIADVKRIGYAEAESILQKNAERIFEASNIGRYIG</sequence>
<dbReference type="EMBL" id="AUZJ01000042">
    <property type="protein sequence ID" value="ERF60520.1"/>
    <property type="molecule type" value="Genomic_DNA"/>
</dbReference>
<dbReference type="Pfam" id="PF01026">
    <property type="entry name" value="TatD_DNase"/>
    <property type="match status" value="1"/>
</dbReference>
<proteinExistence type="inferred from homology"/>
<dbReference type="PANTHER" id="PTHR46124">
    <property type="entry name" value="D-AMINOACYL-TRNA DEACYLASE"/>
    <property type="match status" value="1"/>
</dbReference>
<keyword evidence="2 4" id="KW-0378">Hydrolase</keyword>
<dbReference type="OrthoDB" id="9810005at2"/>
<keyword evidence="7" id="KW-1185">Reference proteome</keyword>
<dbReference type="PIRSF" id="PIRSF005902">
    <property type="entry name" value="DNase_TatD"/>
    <property type="match status" value="1"/>
</dbReference>
<dbReference type="SUPFAM" id="SSF51556">
    <property type="entry name" value="Metallo-dependent hydrolases"/>
    <property type="match status" value="1"/>
</dbReference>
<comment type="similarity">
    <text evidence="1">Belongs to the metallo-dependent hydrolases superfamily. TatD-type hydrolase family.</text>
</comment>
<dbReference type="EMBL" id="AVQI01000084">
    <property type="protein sequence ID" value="ERJ97664.1"/>
    <property type="molecule type" value="Genomic_DNA"/>
</dbReference>
<dbReference type="GO" id="GO:0046872">
    <property type="term" value="F:metal ion binding"/>
    <property type="evidence" value="ECO:0007669"/>
    <property type="project" value="UniProtKB-KW"/>
</dbReference>
<dbReference type="RefSeq" id="WP_021330572.1">
    <property type="nucleotide sequence ID" value="NZ_AUZJ01000042.1"/>
</dbReference>
<dbReference type="InterPro" id="IPR018228">
    <property type="entry name" value="DNase_TatD-rel_CS"/>
</dbReference>
<dbReference type="AlphaFoldDB" id="U1GRA5"/>
<accession>U1GRA5</accession>
<feature type="binding site" evidence="3">
    <location>
        <position position="157"/>
    </location>
    <ligand>
        <name>a divalent metal cation</name>
        <dbReference type="ChEBI" id="CHEBI:60240"/>
        <label>2</label>
    </ligand>
</feature>
<dbReference type="Gene3D" id="3.20.20.140">
    <property type="entry name" value="Metal-dependent hydrolases"/>
    <property type="match status" value="1"/>
</dbReference>
<dbReference type="PANTHER" id="PTHR46124:SF2">
    <property type="entry name" value="D-AMINOACYL-TRNA DEACYLASE"/>
    <property type="match status" value="1"/>
</dbReference>
<dbReference type="eggNOG" id="COG0084">
    <property type="taxonomic scope" value="Bacteria"/>
</dbReference>
<reference evidence="6 7" key="1">
    <citation type="submission" date="2013-08" db="EMBL/GenBank/DDBJ databases">
        <authorList>
            <person name="Durkin A.S."/>
            <person name="Haft D.R."/>
            <person name="McCorrison J."/>
            <person name="Torralba M."/>
            <person name="Gillis M."/>
            <person name="Haft D.H."/>
            <person name="Methe B."/>
            <person name="Sutton G."/>
            <person name="Nelson K.E."/>
        </authorList>
    </citation>
    <scope>NUCLEOTIDE SEQUENCE [LARGE SCALE GENOMIC DNA]</scope>
    <source>
        <strain evidence="5 7">ATCC 35536</strain>
        <strain evidence="4 6">VPI DR56BR1116</strain>
    </source>
</reference>
<name>U1GRA5_TRESO</name>
<evidence type="ECO:0000313" key="5">
    <source>
        <dbReference type="EMBL" id="ERJ97664.1"/>
    </source>
</evidence>
<evidence type="ECO:0000256" key="1">
    <source>
        <dbReference type="ARBA" id="ARBA00009275"/>
    </source>
</evidence>
<evidence type="ECO:0000313" key="4">
    <source>
        <dbReference type="EMBL" id="ERF60520.1"/>
    </source>
</evidence>
<organism evidence="4 6">
    <name type="scientific">Treponema socranskii subsp. socranskii VPI DR56BR1116 = ATCC 35536</name>
    <dbReference type="NCBI Taxonomy" id="1125725"/>
    <lineage>
        <taxon>Bacteria</taxon>
        <taxon>Pseudomonadati</taxon>
        <taxon>Spirochaetota</taxon>
        <taxon>Spirochaetia</taxon>
        <taxon>Spirochaetales</taxon>
        <taxon>Treponemataceae</taxon>
        <taxon>Treponema</taxon>
    </lineage>
</organism>
<dbReference type="Proteomes" id="UP000016646">
    <property type="component" value="Unassembled WGS sequence"/>
</dbReference>
<feature type="binding site" evidence="3">
    <location>
        <position position="205"/>
    </location>
    <ligand>
        <name>a divalent metal cation</name>
        <dbReference type="ChEBI" id="CHEBI:60240"/>
        <label>1</label>
    </ligand>
</feature>
<dbReference type="STRING" id="1125725.HMPREF1325_1515"/>
<dbReference type="GO" id="GO:0016788">
    <property type="term" value="F:hydrolase activity, acting on ester bonds"/>
    <property type="evidence" value="ECO:0007669"/>
    <property type="project" value="InterPro"/>
</dbReference>
<dbReference type="InterPro" id="IPR032466">
    <property type="entry name" value="Metal_Hydrolase"/>
</dbReference>
<comment type="caution">
    <text evidence="4">The sequence shown here is derived from an EMBL/GenBank/DDBJ whole genome shotgun (WGS) entry which is preliminary data.</text>
</comment>
<feature type="binding site" evidence="3">
    <location>
        <position position="6"/>
    </location>
    <ligand>
        <name>a divalent metal cation</name>
        <dbReference type="ChEBI" id="CHEBI:60240"/>
        <label>1</label>
    </ligand>
</feature>
<evidence type="ECO:0000256" key="3">
    <source>
        <dbReference type="PIRSR" id="PIRSR005902-1"/>
    </source>
</evidence>
<dbReference type="InterPro" id="IPR001130">
    <property type="entry name" value="TatD-like"/>
</dbReference>
<dbReference type="PATRIC" id="fig|1125725.3.peg.1528"/>
<feature type="binding site" evidence="3">
    <location>
        <position position="8"/>
    </location>
    <ligand>
        <name>a divalent metal cation</name>
        <dbReference type="ChEBI" id="CHEBI:60240"/>
        <label>1</label>
    </ligand>
</feature>
<gene>
    <name evidence="5" type="ORF">HMPREF0860_0509</name>
    <name evidence="4" type="ORF">HMPREF1325_1515</name>
</gene>
<evidence type="ECO:0000313" key="7">
    <source>
        <dbReference type="Proteomes" id="UP000016646"/>
    </source>
</evidence>
<feature type="binding site" evidence="3">
    <location>
        <position position="134"/>
    </location>
    <ligand>
        <name>a divalent metal cation</name>
        <dbReference type="ChEBI" id="CHEBI:60240"/>
        <label>2</label>
    </ligand>
</feature>
<dbReference type="Proteomes" id="UP000016412">
    <property type="component" value="Unassembled WGS sequence"/>
</dbReference>
<protein>
    <submittedName>
        <fullName evidence="4">Hydrolase, TatD family</fullName>
    </submittedName>
</protein>
<dbReference type="PROSITE" id="PS01091">
    <property type="entry name" value="TATD_3"/>
    <property type="match status" value="1"/>
</dbReference>
<evidence type="ECO:0000256" key="2">
    <source>
        <dbReference type="ARBA" id="ARBA00022801"/>
    </source>
</evidence>